<evidence type="ECO:0000256" key="5">
    <source>
        <dbReference type="ARBA" id="ARBA00023274"/>
    </source>
</evidence>
<keyword evidence="10" id="KW-1185">Reference proteome</keyword>
<dbReference type="AlphaFoldDB" id="A0A4P9Z0W2"/>
<dbReference type="Pfam" id="PF01248">
    <property type="entry name" value="Ribosomal_L7Ae"/>
    <property type="match status" value="1"/>
</dbReference>
<reference evidence="8" key="2">
    <citation type="submission" date="2018-07" db="EMBL/GenBank/DDBJ databases">
        <title>Leveraging single-cell genomics to expand the Fungal Tree of Life.</title>
        <authorList>
            <consortium name="DOE Joint Genome Institute"/>
            <person name="Ahrendt S.R."/>
            <person name="Quandt C.A."/>
            <person name="Ciobanu D."/>
            <person name="Clum A."/>
            <person name="Salamov A."/>
            <person name="Andreopoulos B."/>
            <person name="Cheng J.-F."/>
            <person name="Woyke T."/>
            <person name="Pelin A."/>
            <person name="Henrissat B."/>
            <person name="Reynolds N."/>
            <person name="Benny G.L."/>
            <person name="Smith M.E."/>
            <person name="James T.Y."/>
            <person name="Grigoriev I.V."/>
        </authorList>
    </citation>
    <scope>NUCLEOTIDE SEQUENCE</scope>
    <source>
        <strain evidence="8">Benny S71-1</strain>
    </source>
</reference>
<dbReference type="GO" id="GO:0005840">
    <property type="term" value="C:ribosome"/>
    <property type="evidence" value="ECO:0007669"/>
    <property type="project" value="UniProtKB-KW"/>
</dbReference>
<keyword evidence="4 6" id="KW-0539">Nucleus</keyword>
<dbReference type="PROSITE" id="PS01082">
    <property type="entry name" value="RIBOSOMAL_L7AE"/>
    <property type="match status" value="1"/>
</dbReference>
<dbReference type="GO" id="GO:0031429">
    <property type="term" value="C:box H/ACA snoRNP complex"/>
    <property type="evidence" value="ECO:0007669"/>
    <property type="project" value="UniProtKB-UniRule"/>
</dbReference>
<dbReference type="PRINTS" id="PR00883">
    <property type="entry name" value="NUCLEARHMG"/>
</dbReference>
<dbReference type="InterPro" id="IPR018492">
    <property type="entry name" value="Ribosomal_eL8/Nhp2"/>
</dbReference>
<keyword evidence="3 6" id="KW-0694">RNA-binding</keyword>
<accession>A0A4P9Z0W2</accession>
<reference evidence="10" key="1">
    <citation type="journal article" date="2018" name="Nat. Microbiol.">
        <title>Leveraging single-cell genomics to expand the fungal tree of life.</title>
        <authorList>
            <person name="Ahrendt S.R."/>
            <person name="Quandt C.A."/>
            <person name="Ciobanu D."/>
            <person name="Clum A."/>
            <person name="Salamov A."/>
            <person name="Andreopoulos B."/>
            <person name="Cheng J.F."/>
            <person name="Woyke T."/>
            <person name="Pelin A."/>
            <person name="Henrissat B."/>
            <person name="Reynolds N.K."/>
            <person name="Benny G.L."/>
            <person name="Smith M.E."/>
            <person name="James T.Y."/>
            <person name="Grigoriev I.V."/>
        </authorList>
    </citation>
    <scope>NUCLEOTIDE SEQUENCE [LARGE SCALE GENOMIC DNA]</scope>
    <source>
        <strain evidence="10">Benny S71-1</strain>
    </source>
</reference>
<dbReference type="GO" id="GO:0031120">
    <property type="term" value="P:snRNA pseudouridine synthesis"/>
    <property type="evidence" value="ECO:0007669"/>
    <property type="project" value="UniProtKB-UniRule"/>
</dbReference>
<evidence type="ECO:0000313" key="8">
    <source>
        <dbReference type="EMBL" id="RKP25915.1"/>
    </source>
</evidence>
<evidence type="ECO:0000256" key="6">
    <source>
        <dbReference type="RuleBase" id="RU366039"/>
    </source>
</evidence>
<sequence length="157" mass="16910">MEVDTTPSSQPETAARVLLTSPIAHPLAEERLSKKLLKTVKKAAKQRHVKRGVREVVKALRKGEKGMVVLAGDISPIDVISHLPVLCEDNSIPYCFVPSKEDLGAAGRTKRPTSCVMIVPGGGRGRRASSSDDTGDYQEGYDECRKAVLKLNASLAS</sequence>
<dbReference type="OrthoDB" id="5364946at2759"/>
<dbReference type="PANTHER" id="PTHR23105">
    <property type="entry name" value="RIBOSOMAL PROTEIN L7AE FAMILY MEMBER"/>
    <property type="match status" value="1"/>
</dbReference>
<dbReference type="InterPro" id="IPR029064">
    <property type="entry name" value="Ribosomal_eL30-like_sf"/>
</dbReference>
<evidence type="ECO:0000256" key="1">
    <source>
        <dbReference type="ARBA" id="ARBA00004604"/>
    </source>
</evidence>
<dbReference type="EMBL" id="KZ989575">
    <property type="protein sequence ID" value="RKP25915.1"/>
    <property type="molecule type" value="Genomic_DNA"/>
</dbReference>
<dbReference type="InterPro" id="IPR002415">
    <property type="entry name" value="H/ACA_rnp_Nhp2-like"/>
</dbReference>
<dbReference type="GO" id="GO:0000398">
    <property type="term" value="P:mRNA splicing, via spliceosome"/>
    <property type="evidence" value="ECO:0007669"/>
    <property type="project" value="UniProtKB-UniRule"/>
</dbReference>
<dbReference type="PRINTS" id="PR00881">
    <property type="entry name" value="L7ARS6FAMILY"/>
</dbReference>
<organism evidence="8 10">
    <name type="scientific">Syncephalis pseudoplumigaleata</name>
    <dbReference type="NCBI Taxonomy" id="1712513"/>
    <lineage>
        <taxon>Eukaryota</taxon>
        <taxon>Fungi</taxon>
        <taxon>Fungi incertae sedis</taxon>
        <taxon>Zoopagomycota</taxon>
        <taxon>Zoopagomycotina</taxon>
        <taxon>Zoopagomycetes</taxon>
        <taxon>Zoopagales</taxon>
        <taxon>Piptocephalidaceae</taxon>
        <taxon>Syncephalis</taxon>
    </lineage>
</organism>
<evidence type="ECO:0000313" key="9">
    <source>
        <dbReference type="EMBL" id="RKP26756.1"/>
    </source>
</evidence>
<dbReference type="Proteomes" id="UP000278143">
    <property type="component" value="Unassembled WGS sequence"/>
</dbReference>
<proteinExistence type="inferred from homology"/>
<dbReference type="EMBL" id="KZ989341">
    <property type="protein sequence ID" value="RKP26756.1"/>
    <property type="molecule type" value="Genomic_DNA"/>
</dbReference>
<evidence type="ECO:0000259" key="7">
    <source>
        <dbReference type="Pfam" id="PF01248"/>
    </source>
</evidence>
<dbReference type="InterPro" id="IPR004037">
    <property type="entry name" value="Ribosomal_eL8-like_CS"/>
</dbReference>
<evidence type="ECO:0000256" key="3">
    <source>
        <dbReference type="ARBA" id="ARBA00022884"/>
    </source>
</evidence>
<evidence type="ECO:0000313" key="10">
    <source>
        <dbReference type="Proteomes" id="UP000278143"/>
    </source>
</evidence>
<dbReference type="Gene3D" id="3.30.1330.30">
    <property type="match status" value="1"/>
</dbReference>
<evidence type="ECO:0000256" key="2">
    <source>
        <dbReference type="ARBA" id="ARBA00007337"/>
    </source>
</evidence>
<comment type="function">
    <text evidence="6">Required for ribosome biogenesis. Part of a complex which catalyzes pseudouridylation of rRNA. This involves the isomerization of uridine such that the ribose is subsequently attached to C5, instead of the normal N1. Pseudouridine ('psi') residues may serve to stabilize the conformation of rRNAs.</text>
</comment>
<evidence type="ECO:0000256" key="4">
    <source>
        <dbReference type="ARBA" id="ARBA00023242"/>
    </source>
</evidence>
<dbReference type="InterPro" id="IPR004038">
    <property type="entry name" value="Ribosomal_eL8/eL30/eS12/Gad45"/>
</dbReference>
<dbReference type="GO" id="GO:0003723">
    <property type="term" value="F:RNA binding"/>
    <property type="evidence" value="ECO:0007669"/>
    <property type="project" value="UniProtKB-UniRule"/>
</dbReference>
<protein>
    <recommendedName>
        <fullName evidence="6">H/ACA ribonucleoprotein complex subunit 2</fullName>
    </recommendedName>
    <alternativeName>
        <fullName evidence="6">Nucleolar protein family A member 2</fullName>
    </alternativeName>
</protein>
<comment type="subcellular location">
    <subcellularLocation>
        <location evidence="1 6">Nucleus</location>
        <location evidence="1 6">Nucleolus</location>
    </subcellularLocation>
</comment>
<keyword evidence="8" id="KW-0689">Ribosomal protein</keyword>
<name>A0A4P9Z0W2_9FUNG</name>
<feature type="domain" description="Ribosomal protein eL8/eL30/eS12/Gadd45" evidence="7">
    <location>
        <begin position="35"/>
        <end position="122"/>
    </location>
</feature>
<dbReference type="FunFam" id="3.30.1330.30:FF:000026">
    <property type="entry name" value="H/ACA ribonucleoprotein complex subunit 2"/>
    <property type="match status" value="1"/>
</dbReference>
<comment type="function">
    <text evidence="6">Common component of the spliceosome and rRNA processing machinery.</text>
</comment>
<dbReference type="InterPro" id="IPR050257">
    <property type="entry name" value="eL8/uL1-like"/>
</dbReference>
<dbReference type="SUPFAM" id="SSF55315">
    <property type="entry name" value="L30e-like"/>
    <property type="match status" value="1"/>
</dbReference>
<keyword evidence="5 6" id="KW-0687">Ribonucleoprotein</keyword>
<comment type="similarity">
    <text evidence="2 6">Belongs to the eukaryotic ribosomal protein eL8 family.</text>
</comment>
<gene>
    <name evidence="9" type="ORF">SYNPS1DRAFT_13734</name>
    <name evidence="8" type="ORF">SYNPS1DRAFT_14966</name>
</gene>
<dbReference type="GO" id="GO:0042254">
    <property type="term" value="P:ribosome biogenesis"/>
    <property type="evidence" value="ECO:0007669"/>
    <property type="project" value="InterPro"/>
</dbReference>